<gene>
    <name evidence="1" type="ORF">KCMC57_45160</name>
</gene>
<dbReference type="RefSeq" id="WP_407990400.1">
    <property type="nucleotide sequence ID" value="NZ_AP035881.2"/>
</dbReference>
<organism evidence="1">
    <name type="scientific">Kitasatospora sp. CMC57</name>
    <dbReference type="NCBI Taxonomy" id="3231513"/>
    <lineage>
        <taxon>Bacteria</taxon>
        <taxon>Bacillati</taxon>
        <taxon>Actinomycetota</taxon>
        <taxon>Actinomycetes</taxon>
        <taxon>Kitasatosporales</taxon>
        <taxon>Streptomycetaceae</taxon>
        <taxon>Kitasatospora</taxon>
    </lineage>
</organism>
<dbReference type="EMBL" id="AP035881">
    <property type="protein sequence ID" value="BFP48148.1"/>
    <property type="molecule type" value="Genomic_DNA"/>
</dbReference>
<protein>
    <submittedName>
        <fullName evidence="1">Uncharacterized protein</fullName>
    </submittedName>
</protein>
<evidence type="ECO:0000313" key="1">
    <source>
        <dbReference type="EMBL" id="BFP48148.1"/>
    </source>
</evidence>
<proteinExistence type="predicted"/>
<dbReference type="AlphaFoldDB" id="A0AB33JYW1"/>
<reference evidence="1" key="1">
    <citation type="submission" date="2024-07" db="EMBL/GenBank/DDBJ databases">
        <title>Complete genome sequences of cellulolytic bacteria, Kitasatospora sp. CMC57 and Streptomyces sp. CMC78, isolated from Japanese agricultural soil.</title>
        <authorList>
            <person name="Hashimoto T."/>
            <person name="Ito M."/>
            <person name="Iwamoto M."/>
            <person name="Fukahori D."/>
            <person name="Shoda T."/>
            <person name="Sakoda M."/>
            <person name="Morohoshi T."/>
            <person name="Mitsuboshi M."/>
            <person name="Nishizawa T."/>
        </authorList>
    </citation>
    <scope>NUCLEOTIDE SEQUENCE</scope>
    <source>
        <strain evidence="1">CMC57</strain>
    </source>
</reference>
<name>A0AB33JYW1_9ACTN</name>
<sequence>MHWAAAVHHPDGRSVEAYEWNGENGYTFRPGTPALSLDQLKAIVTAVPATVP</sequence>
<accession>A0AB33JYW1</accession>